<keyword evidence="9" id="KW-1185">Reference proteome</keyword>
<evidence type="ECO:0000313" key="9">
    <source>
        <dbReference type="Proteomes" id="UP000323994"/>
    </source>
</evidence>
<organism evidence="8 9">
    <name type="scientific">Dyadobacter flavalbus</name>
    <dbReference type="NCBI Taxonomy" id="2579942"/>
    <lineage>
        <taxon>Bacteria</taxon>
        <taxon>Pseudomonadati</taxon>
        <taxon>Bacteroidota</taxon>
        <taxon>Cytophagia</taxon>
        <taxon>Cytophagales</taxon>
        <taxon>Spirosomataceae</taxon>
        <taxon>Dyadobacter</taxon>
    </lineage>
</organism>
<dbReference type="OrthoDB" id="177947at2"/>
<evidence type="ECO:0000256" key="1">
    <source>
        <dbReference type="ARBA" id="ARBA00009865"/>
    </source>
</evidence>
<dbReference type="PANTHER" id="PTHR43817">
    <property type="entry name" value="GLYCOSYL HYDROLASE"/>
    <property type="match status" value="1"/>
</dbReference>
<name>A0A5M8QT83_9BACT</name>
<dbReference type="InterPro" id="IPR006710">
    <property type="entry name" value="Glyco_hydro_43"/>
</dbReference>
<dbReference type="SUPFAM" id="SSF75005">
    <property type="entry name" value="Arabinanase/levansucrase/invertase"/>
    <property type="match status" value="1"/>
</dbReference>
<reference evidence="8 9" key="1">
    <citation type="submission" date="2019-05" db="EMBL/GenBank/DDBJ databases">
        <authorList>
            <person name="Qu J.-H."/>
        </authorList>
    </citation>
    <scope>NUCLEOTIDE SEQUENCE [LARGE SCALE GENOMIC DNA]</scope>
    <source>
        <strain evidence="8 9">NS28</strain>
    </source>
</reference>
<dbReference type="Pfam" id="PF04616">
    <property type="entry name" value="Glyco_hydro_43"/>
    <property type="match status" value="1"/>
</dbReference>
<dbReference type="PANTHER" id="PTHR43817:SF1">
    <property type="entry name" value="HYDROLASE, FAMILY 43, PUTATIVE (AFU_ORTHOLOGUE AFUA_3G01660)-RELATED"/>
    <property type="match status" value="1"/>
</dbReference>
<feature type="active site" description="Proton acceptor" evidence="5">
    <location>
        <position position="52"/>
    </location>
</feature>
<evidence type="ECO:0000256" key="4">
    <source>
        <dbReference type="ARBA" id="ARBA00023295"/>
    </source>
</evidence>
<evidence type="ECO:0000256" key="3">
    <source>
        <dbReference type="ARBA" id="ARBA00022801"/>
    </source>
</evidence>
<sequence>MIIRSLCRVVLVWCIPLLFINASCKKEAKNQLPGVTEQTARFTNPLLESAPDPWVFQKDSVYYYMHTLGNRIQIRKTDKMSRLKDAAPVTVFNAPASGGNSRDIWAPELFFLNGKWYIYYTGSDGNDREHRMWVLENASPDPTQGTWTDKGRLLTQPADLWSIDATIFQQDTTLYMIWSGRPFAGGNDDLTQNLYISRMSNPFTLTGPTVKMAAPENEWEKRGFPVNEGPEILKSPSGKVFVVYSGSYCGDDRYGLGLISLKEGGDPMDVKSWTKMPAPVFTGLASANAFGVGHNGFFKSRDGKEDWVIYHANSAAGQGCGNARNVRMQEFSWNADGLPVFGEPVATGLAIPVPSGE</sequence>
<dbReference type="CDD" id="cd18820">
    <property type="entry name" value="GH43_LbAraf43-like"/>
    <property type="match status" value="1"/>
</dbReference>
<keyword evidence="2" id="KW-0732">Signal</keyword>
<dbReference type="InterPro" id="IPR016828">
    <property type="entry name" value="Alpha-L-arabinofuranosidase"/>
</dbReference>
<comment type="similarity">
    <text evidence="1 7">Belongs to the glycosyl hydrolase 43 family.</text>
</comment>
<dbReference type="AlphaFoldDB" id="A0A5M8QT83"/>
<dbReference type="RefSeq" id="WP_139012589.1">
    <property type="nucleotide sequence ID" value="NZ_VBSN01000038.1"/>
</dbReference>
<keyword evidence="4 7" id="KW-0326">Glycosidase</keyword>
<dbReference type="GO" id="GO:0004553">
    <property type="term" value="F:hydrolase activity, hydrolyzing O-glycosyl compounds"/>
    <property type="evidence" value="ECO:0007669"/>
    <property type="project" value="InterPro"/>
</dbReference>
<evidence type="ECO:0000256" key="6">
    <source>
        <dbReference type="PIRSR" id="PIRSR606710-2"/>
    </source>
</evidence>
<dbReference type="Proteomes" id="UP000323994">
    <property type="component" value="Unassembled WGS sequence"/>
</dbReference>
<dbReference type="GO" id="GO:0005975">
    <property type="term" value="P:carbohydrate metabolic process"/>
    <property type="evidence" value="ECO:0007669"/>
    <property type="project" value="InterPro"/>
</dbReference>
<comment type="caution">
    <text evidence="8">The sequence shown here is derived from an EMBL/GenBank/DDBJ whole genome shotgun (WGS) entry which is preliminary data.</text>
</comment>
<dbReference type="InterPro" id="IPR023296">
    <property type="entry name" value="Glyco_hydro_beta-prop_sf"/>
</dbReference>
<protein>
    <submittedName>
        <fullName evidence="8">Family 43 glycosylhydrolase</fullName>
    </submittedName>
</protein>
<dbReference type="EMBL" id="VBSN01000038">
    <property type="protein sequence ID" value="KAA6439339.1"/>
    <property type="molecule type" value="Genomic_DNA"/>
</dbReference>
<keyword evidence="3 7" id="KW-0378">Hydrolase</keyword>
<accession>A0A5M8QT83</accession>
<feature type="active site" description="Proton donor" evidence="5">
    <location>
        <position position="228"/>
    </location>
</feature>
<evidence type="ECO:0000313" key="8">
    <source>
        <dbReference type="EMBL" id="KAA6439339.1"/>
    </source>
</evidence>
<feature type="site" description="Important for catalytic activity, responsible for pKa modulation of the active site Glu and correct orientation of both the proton donor and substrate" evidence="6">
    <location>
        <position position="164"/>
    </location>
</feature>
<evidence type="ECO:0000256" key="2">
    <source>
        <dbReference type="ARBA" id="ARBA00022729"/>
    </source>
</evidence>
<evidence type="ECO:0000256" key="7">
    <source>
        <dbReference type="RuleBase" id="RU361187"/>
    </source>
</evidence>
<proteinExistence type="inferred from homology"/>
<evidence type="ECO:0000256" key="5">
    <source>
        <dbReference type="PIRSR" id="PIRSR606710-1"/>
    </source>
</evidence>
<dbReference type="Gene3D" id="2.115.10.20">
    <property type="entry name" value="Glycosyl hydrolase domain, family 43"/>
    <property type="match status" value="1"/>
</dbReference>
<gene>
    <name evidence="8" type="ORF">FEM33_13825</name>
</gene>
<dbReference type="PIRSF" id="PIRSF025414">
    <property type="entry name" value="Alpha-L-arabinofuranosidase"/>
    <property type="match status" value="1"/>
</dbReference>